<evidence type="ECO:0000256" key="1">
    <source>
        <dbReference type="SAM" id="MobiDB-lite"/>
    </source>
</evidence>
<dbReference type="EMBL" id="KL142374">
    <property type="protein sequence ID" value="KDR78503.1"/>
    <property type="molecule type" value="Genomic_DNA"/>
</dbReference>
<feature type="region of interest" description="Disordered" evidence="1">
    <location>
        <begin position="148"/>
        <end position="167"/>
    </location>
</feature>
<dbReference type="AlphaFoldDB" id="A0A067THS1"/>
<proteinExistence type="predicted"/>
<reference evidence="3" key="1">
    <citation type="journal article" date="2014" name="Proc. Natl. Acad. Sci. U.S.A.">
        <title>Extensive sampling of basidiomycete genomes demonstrates inadequacy of the white-rot/brown-rot paradigm for wood decay fungi.</title>
        <authorList>
            <person name="Riley R."/>
            <person name="Salamov A.A."/>
            <person name="Brown D.W."/>
            <person name="Nagy L.G."/>
            <person name="Floudas D."/>
            <person name="Held B.W."/>
            <person name="Levasseur A."/>
            <person name="Lombard V."/>
            <person name="Morin E."/>
            <person name="Otillar R."/>
            <person name="Lindquist E.A."/>
            <person name="Sun H."/>
            <person name="LaButti K.M."/>
            <person name="Schmutz J."/>
            <person name="Jabbour D."/>
            <person name="Luo H."/>
            <person name="Baker S.E."/>
            <person name="Pisabarro A.G."/>
            <person name="Walton J.D."/>
            <person name="Blanchette R.A."/>
            <person name="Henrissat B."/>
            <person name="Martin F."/>
            <person name="Cullen D."/>
            <person name="Hibbett D.S."/>
            <person name="Grigoriev I.V."/>
        </authorList>
    </citation>
    <scope>NUCLEOTIDE SEQUENCE [LARGE SCALE GENOMIC DNA]</scope>
    <source>
        <strain evidence="3">CBS 339.88</strain>
    </source>
</reference>
<evidence type="ECO:0000313" key="2">
    <source>
        <dbReference type="EMBL" id="KDR78503.1"/>
    </source>
</evidence>
<evidence type="ECO:0000313" key="3">
    <source>
        <dbReference type="Proteomes" id="UP000027222"/>
    </source>
</evidence>
<gene>
    <name evidence="2" type="ORF">GALMADRAFT_137564</name>
</gene>
<sequence>MCPAVEEEGGQAIAEHFNIDVPSWRWAGNEPPKPSNRRESCTCGVHEIPDFGFQVSVERQKGAIDAALTPWFACTMPGRRGHSRTVEVDIAPVKANGSGCRGVAGFVVGGWTLTLEHRSPGSGGGLEQAQLDDGCGWEMLSIGRFDKSWQEEEEEGTTKEQPRDLGLPDARRHLRILQLIRVSHRRMRSG</sequence>
<feature type="compositionally biased region" description="Basic and acidic residues" evidence="1">
    <location>
        <begin position="148"/>
        <end position="163"/>
    </location>
</feature>
<accession>A0A067THS1</accession>
<dbReference type="Proteomes" id="UP000027222">
    <property type="component" value="Unassembled WGS sequence"/>
</dbReference>
<keyword evidence="3" id="KW-1185">Reference proteome</keyword>
<name>A0A067THS1_GALM3</name>
<organism evidence="2 3">
    <name type="scientific">Galerina marginata (strain CBS 339.88)</name>
    <dbReference type="NCBI Taxonomy" id="685588"/>
    <lineage>
        <taxon>Eukaryota</taxon>
        <taxon>Fungi</taxon>
        <taxon>Dikarya</taxon>
        <taxon>Basidiomycota</taxon>
        <taxon>Agaricomycotina</taxon>
        <taxon>Agaricomycetes</taxon>
        <taxon>Agaricomycetidae</taxon>
        <taxon>Agaricales</taxon>
        <taxon>Agaricineae</taxon>
        <taxon>Strophariaceae</taxon>
        <taxon>Galerina</taxon>
    </lineage>
</organism>
<protein>
    <submittedName>
        <fullName evidence="2">Uncharacterized protein</fullName>
    </submittedName>
</protein>
<dbReference type="HOGENOM" id="CLU_1428096_0_0_1"/>